<keyword evidence="5" id="KW-0238">DNA-binding</keyword>
<evidence type="ECO:0000256" key="1">
    <source>
        <dbReference type="ARBA" id="ARBA00008761"/>
    </source>
</evidence>
<evidence type="ECO:0000259" key="7">
    <source>
        <dbReference type="Pfam" id="PF01385"/>
    </source>
</evidence>
<evidence type="ECO:0000313" key="10">
    <source>
        <dbReference type="EMBL" id="MFB2891939.1"/>
    </source>
</evidence>
<keyword evidence="3" id="KW-0479">Metal-binding</keyword>
<dbReference type="InterPro" id="IPR010095">
    <property type="entry name" value="Cas12f1-like_TNB"/>
</dbReference>
<dbReference type="NCBIfam" id="TIGR01766">
    <property type="entry name" value="IS200/IS605 family accessory protein TnpB-like domain"/>
    <property type="match status" value="1"/>
</dbReference>
<organism evidence="10 11">
    <name type="scientific">Floridaenema flaviceps BLCC-F50</name>
    <dbReference type="NCBI Taxonomy" id="3153642"/>
    <lineage>
        <taxon>Bacteria</taxon>
        <taxon>Bacillati</taxon>
        <taxon>Cyanobacteriota</taxon>
        <taxon>Cyanophyceae</taxon>
        <taxon>Oscillatoriophycideae</taxon>
        <taxon>Aerosakkonematales</taxon>
        <taxon>Aerosakkonemataceae</taxon>
        <taxon>Floridanema</taxon>
        <taxon>Floridanema flaviceps</taxon>
    </lineage>
</organism>
<evidence type="ECO:0000259" key="8">
    <source>
        <dbReference type="Pfam" id="PF07282"/>
    </source>
</evidence>
<keyword evidence="10" id="KW-0540">Nuclease</keyword>
<keyword evidence="4" id="KW-0862">Zinc</keyword>
<keyword evidence="10" id="KW-0378">Hydrolase</keyword>
<accession>A0ABV4XJQ0</accession>
<keyword evidence="6" id="KW-0233">DNA recombination</keyword>
<sequence>MQDFIEYTVSNSLIDRDMLTALKVRLYPNTEQEIALTQNFGCCRFVWNYYLNKTVTQYQKKGKGLSYCDMTKDLTQLKKQEEFLWLQDASSSALQQSLKNLEAAFKNFFEHRAKFPKFKSKHKKQSLRYPSACSIKGNGIQLPKLGIVKAVISKNVCGKIKSVTVSKDSTDKYFAAILLEVEDVPANKEGKISGIDLGLNSLVTVFDGETTYKIDPIKPTRKYAKRLRRRQKSLSRKKLGSSNRKKQVKRVAKVHQKIANTRLDFLHKLSHQLVSDNQTIVVENLCVKGLARTNLAKSVLDAGWGMLVNFLDYKLNKVGGILVEVDRFFPSTKLCSCCKYKNDSLTLENREWTCPVCKTHHDRDENAAKNIREEGIRIMSTNTAGHAEFQACGEGVRLVGTSTKKQRSKKQESPCL</sequence>
<comment type="similarity">
    <text evidence="1">In the C-terminal section; belongs to the transposase 35 family.</text>
</comment>
<dbReference type="InterPro" id="IPR021027">
    <property type="entry name" value="Transposase_put_HTH"/>
</dbReference>
<evidence type="ECO:0000256" key="5">
    <source>
        <dbReference type="ARBA" id="ARBA00023125"/>
    </source>
</evidence>
<proteinExistence type="inferred from homology"/>
<evidence type="ECO:0000256" key="3">
    <source>
        <dbReference type="ARBA" id="ARBA00022723"/>
    </source>
</evidence>
<dbReference type="InterPro" id="IPR001959">
    <property type="entry name" value="Transposase"/>
</dbReference>
<dbReference type="Pfam" id="PF12323">
    <property type="entry name" value="HTH_OrfB_IS605"/>
    <property type="match status" value="1"/>
</dbReference>
<dbReference type="GO" id="GO:0004519">
    <property type="term" value="F:endonuclease activity"/>
    <property type="evidence" value="ECO:0007669"/>
    <property type="project" value="UniProtKB-KW"/>
</dbReference>
<dbReference type="Proteomes" id="UP001576784">
    <property type="component" value="Unassembled WGS sequence"/>
</dbReference>
<dbReference type="RefSeq" id="WP_413261616.1">
    <property type="nucleotide sequence ID" value="NZ_JBHFNR010000019.1"/>
</dbReference>
<feature type="domain" description="Probable transposase IS891/IS1136/IS1341" evidence="7">
    <location>
        <begin position="177"/>
        <end position="292"/>
    </location>
</feature>
<evidence type="ECO:0000256" key="6">
    <source>
        <dbReference type="ARBA" id="ARBA00023172"/>
    </source>
</evidence>
<dbReference type="EMBL" id="JBHFNR010000019">
    <property type="protein sequence ID" value="MFB2891939.1"/>
    <property type="molecule type" value="Genomic_DNA"/>
</dbReference>
<keyword evidence="11" id="KW-1185">Reference proteome</keyword>
<keyword evidence="10" id="KW-0255">Endonuclease</keyword>
<protein>
    <submittedName>
        <fullName evidence="10">RNA-guided endonuclease InsQ/TnpB family protein</fullName>
    </submittedName>
</protein>
<reference evidence="10 11" key="1">
    <citation type="submission" date="2024-09" db="EMBL/GenBank/DDBJ databases">
        <title>Floridaenema gen nov. (Aerosakkonemataceae, Aerosakkonematales ord. nov., Cyanobacteria) from benthic tropical and subtropical fresh waters, with the description of four new species.</title>
        <authorList>
            <person name="Moretto J.A."/>
            <person name="Berthold D.E."/>
            <person name="Lefler F.W."/>
            <person name="Huang I.-S."/>
            <person name="Laughinghouse H. IV."/>
        </authorList>
    </citation>
    <scope>NUCLEOTIDE SEQUENCE [LARGE SCALE GENOMIC DNA]</scope>
    <source>
        <strain evidence="10 11">BLCC-F50</strain>
    </source>
</reference>
<dbReference type="Pfam" id="PF07282">
    <property type="entry name" value="Cas12f1-like_TNB"/>
    <property type="match status" value="1"/>
</dbReference>
<evidence type="ECO:0000313" key="11">
    <source>
        <dbReference type="Proteomes" id="UP001576784"/>
    </source>
</evidence>
<name>A0ABV4XJQ0_9CYAN</name>
<dbReference type="NCBIfam" id="NF040570">
    <property type="entry name" value="guided_TnpB"/>
    <property type="match status" value="1"/>
</dbReference>
<feature type="domain" description="Transposase putative helix-turn-helix" evidence="9">
    <location>
        <begin position="18"/>
        <end position="63"/>
    </location>
</feature>
<evidence type="ECO:0000256" key="2">
    <source>
        <dbReference type="ARBA" id="ARBA00022578"/>
    </source>
</evidence>
<dbReference type="Pfam" id="PF01385">
    <property type="entry name" value="OrfB_IS605"/>
    <property type="match status" value="1"/>
</dbReference>
<evidence type="ECO:0000256" key="4">
    <source>
        <dbReference type="ARBA" id="ARBA00022833"/>
    </source>
</evidence>
<comment type="caution">
    <text evidence="10">The sequence shown here is derived from an EMBL/GenBank/DDBJ whole genome shotgun (WGS) entry which is preliminary data.</text>
</comment>
<evidence type="ECO:0000259" key="9">
    <source>
        <dbReference type="Pfam" id="PF12323"/>
    </source>
</evidence>
<keyword evidence="2" id="KW-0815">Transposition</keyword>
<gene>
    <name evidence="10" type="ORF">ACE1CI_03230</name>
</gene>
<feature type="domain" description="Cas12f1-like TNB" evidence="8">
    <location>
        <begin position="304"/>
        <end position="371"/>
    </location>
</feature>